<dbReference type="GO" id="GO:0043190">
    <property type="term" value="C:ATP-binding cassette (ABC) transporter complex"/>
    <property type="evidence" value="ECO:0007669"/>
    <property type="project" value="InterPro"/>
</dbReference>
<evidence type="ECO:0000256" key="2">
    <source>
        <dbReference type="ARBA" id="ARBA00004429"/>
    </source>
</evidence>
<evidence type="ECO:0000256" key="9">
    <source>
        <dbReference type="ARBA" id="ARBA00022989"/>
    </source>
</evidence>
<evidence type="ECO:0000256" key="4">
    <source>
        <dbReference type="ARBA" id="ARBA00014213"/>
    </source>
</evidence>
<dbReference type="InterPro" id="IPR005495">
    <property type="entry name" value="LptG/LptF_permease"/>
</dbReference>
<evidence type="ECO:0000256" key="3">
    <source>
        <dbReference type="ARBA" id="ARBA00007725"/>
    </source>
</evidence>
<evidence type="ECO:0000256" key="5">
    <source>
        <dbReference type="ARBA" id="ARBA00022448"/>
    </source>
</evidence>
<keyword evidence="7" id="KW-0997">Cell inner membrane</keyword>
<dbReference type="PANTHER" id="PTHR33529:SF7">
    <property type="entry name" value="LIPOPOLYSACCHARIDE EXPORT SYSTEM PERMEASE PROTEIN LPTF"/>
    <property type="match status" value="1"/>
</dbReference>
<dbReference type="EMBL" id="QWEZ01000001">
    <property type="protein sequence ID" value="RRJ85326.1"/>
    <property type="molecule type" value="Genomic_DNA"/>
</dbReference>
<evidence type="ECO:0000313" key="13">
    <source>
        <dbReference type="EMBL" id="RRJ85326.1"/>
    </source>
</evidence>
<dbReference type="PANTHER" id="PTHR33529">
    <property type="entry name" value="SLR0882 PROTEIN-RELATED"/>
    <property type="match status" value="1"/>
</dbReference>
<evidence type="ECO:0000256" key="8">
    <source>
        <dbReference type="ARBA" id="ARBA00022692"/>
    </source>
</evidence>
<keyword evidence="10 12" id="KW-0472">Membrane</keyword>
<feature type="transmembrane region" description="Helical" evidence="12">
    <location>
        <begin position="98"/>
        <end position="120"/>
    </location>
</feature>
<comment type="caution">
    <text evidence="13">The sequence shown here is derived from an EMBL/GenBank/DDBJ whole genome shotgun (WGS) entry which is preliminary data.</text>
</comment>
<feature type="transmembrane region" description="Helical" evidence="12">
    <location>
        <begin position="333"/>
        <end position="354"/>
    </location>
</feature>
<evidence type="ECO:0000256" key="12">
    <source>
        <dbReference type="SAM" id="Phobius"/>
    </source>
</evidence>
<dbReference type="GO" id="GO:0015920">
    <property type="term" value="P:lipopolysaccharide transport"/>
    <property type="evidence" value="ECO:0007669"/>
    <property type="project" value="TreeGrafter"/>
</dbReference>
<gene>
    <name evidence="13" type="primary">lptF</name>
    <name evidence="13" type="ORF">D0544_09775</name>
</gene>
<feature type="transmembrane region" description="Helical" evidence="12">
    <location>
        <begin position="300"/>
        <end position="321"/>
    </location>
</feature>
<dbReference type="InterPro" id="IPR030922">
    <property type="entry name" value="LptF"/>
</dbReference>
<dbReference type="AlphaFoldDB" id="A0A3P3VUM7"/>
<dbReference type="GO" id="GO:0055085">
    <property type="term" value="P:transmembrane transport"/>
    <property type="evidence" value="ECO:0007669"/>
    <property type="project" value="InterPro"/>
</dbReference>
<accession>A0A3P3VUM7</accession>
<dbReference type="NCBIfam" id="TIGR04407">
    <property type="entry name" value="LptF_YjgP"/>
    <property type="match status" value="1"/>
</dbReference>
<evidence type="ECO:0000256" key="6">
    <source>
        <dbReference type="ARBA" id="ARBA00022475"/>
    </source>
</evidence>
<name>A0A3P3VUM7_9GAMM</name>
<evidence type="ECO:0000256" key="7">
    <source>
        <dbReference type="ARBA" id="ARBA00022519"/>
    </source>
</evidence>
<keyword evidence="14" id="KW-1185">Reference proteome</keyword>
<dbReference type="Pfam" id="PF03739">
    <property type="entry name" value="LptF_LptG"/>
    <property type="match status" value="1"/>
</dbReference>
<protein>
    <recommendedName>
        <fullName evidence="4">Lipopolysaccharide export system permease protein LptF</fullName>
    </recommendedName>
</protein>
<keyword evidence="8 12" id="KW-0812">Transmembrane</keyword>
<reference evidence="13 14" key="2">
    <citation type="submission" date="2018-12" db="EMBL/GenBank/DDBJ databases">
        <title>Simiduia agarivorans gen. nov., sp. nov., a marine, agarolytic bacterium isolated from shallow coastal water from Keelung, Taiwan.</title>
        <authorList>
            <person name="Shieh W.Y."/>
        </authorList>
    </citation>
    <scope>NUCLEOTIDE SEQUENCE [LARGE SCALE GENOMIC DNA]</scope>
    <source>
        <strain evidence="13 14">GTF-13</strain>
    </source>
</reference>
<comment type="subunit">
    <text evidence="11">Component of the lipopolysaccharide transport and assembly complex. The LptBFG transporter is composed of two ATP-binding proteins (LptB) and two transmembrane proteins (LptF and LptG).</text>
</comment>
<evidence type="ECO:0000313" key="14">
    <source>
        <dbReference type="Proteomes" id="UP000280792"/>
    </source>
</evidence>
<reference evidence="13 14" key="1">
    <citation type="submission" date="2018-08" db="EMBL/GenBank/DDBJ databases">
        <authorList>
            <person name="Khan S.A."/>
        </authorList>
    </citation>
    <scope>NUCLEOTIDE SEQUENCE [LARGE SCALE GENOMIC DNA]</scope>
    <source>
        <strain evidence="13 14">GTF-13</strain>
    </source>
</reference>
<dbReference type="RefSeq" id="WP_125015752.1">
    <property type="nucleotide sequence ID" value="NZ_QWEZ01000001.1"/>
</dbReference>
<proteinExistence type="inferred from homology"/>
<comment type="similarity">
    <text evidence="3">Belongs to the LptF/LptG family.</text>
</comment>
<feature type="transmembrane region" description="Helical" evidence="12">
    <location>
        <begin position="56"/>
        <end position="77"/>
    </location>
</feature>
<organism evidence="13 14">
    <name type="scientific">Aestuariirhabdus litorea</name>
    <dbReference type="NCBI Taxonomy" id="2528527"/>
    <lineage>
        <taxon>Bacteria</taxon>
        <taxon>Pseudomonadati</taxon>
        <taxon>Pseudomonadota</taxon>
        <taxon>Gammaproteobacteria</taxon>
        <taxon>Oceanospirillales</taxon>
        <taxon>Aestuariirhabdaceae</taxon>
        <taxon>Aestuariirhabdus</taxon>
    </lineage>
</organism>
<keyword evidence="6" id="KW-1003">Cell membrane</keyword>
<comment type="function">
    <text evidence="1">Part of the ABC transporter complex LptBFG involved in the translocation of lipopolysaccharide (LPS) from the inner membrane to the outer membrane.</text>
</comment>
<dbReference type="Proteomes" id="UP000280792">
    <property type="component" value="Unassembled WGS sequence"/>
</dbReference>
<evidence type="ECO:0000256" key="10">
    <source>
        <dbReference type="ARBA" id="ARBA00023136"/>
    </source>
</evidence>
<keyword evidence="5" id="KW-0813">Transport</keyword>
<evidence type="ECO:0000256" key="11">
    <source>
        <dbReference type="ARBA" id="ARBA00026081"/>
    </source>
</evidence>
<sequence length="368" mass="41236">MIIFRYLAKEVMLAFSAVAAVLLLIILSARFIYYLSRAASGRMNSDYLFALMGYQIPGFLLLLLPLAIFMGILLAYGRLYVDNEMTVLRACGMSSRRLMAYTMMPGLLVASLVAALSFSVAPWSAKNTEWILEKQKTLTEFDMLLPGRFMEADDRVTYTEALSDDLKTMDRVFIAHFDARDPRGRLTLLLAERGDQRLMEGTGSRYLELHDGYRYDLIPGDTDVRAIQYDTYGVKLPRNDKEIEISEVKALSTPRLYNGDREQTGELLWRISLPVMVPILVLLAIPLSRVNPRQGRYMRLLPAVVLYLLYLGGLLASSSAVASGRLDASLAMWPLHLFFLLLGLGLGWGGELLARLRFPGRALKGAAS</sequence>
<feature type="transmembrane region" description="Helical" evidence="12">
    <location>
        <begin position="267"/>
        <end position="288"/>
    </location>
</feature>
<keyword evidence="9 12" id="KW-1133">Transmembrane helix</keyword>
<feature type="transmembrane region" description="Helical" evidence="12">
    <location>
        <begin position="12"/>
        <end position="36"/>
    </location>
</feature>
<comment type="subcellular location">
    <subcellularLocation>
        <location evidence="2">Cell inner membrane</location>
        <topology evidence="2">Multi-pass membrane protein</topology>
    </subcellularLocation>
</comment>
<evidence type="ECO:0000256" key="1">
    <source>
        <dbReference type="ARBA" id="ARBA00002265"/>
    </source>
</evidence>